<dbReference type="SUPFAM" id="SSF52151">
    <property type="entry name" value="FabD/lysophospholipase-like"/>
    <property type="match status" value="1"/>
</dbReference>
<evidence type="ECO:0000256" key="4">
    <source>
        <dbReference type="PROSITE-ProRule" id="PRU01161"/>
    </source>
</evidence>
<keyword evidence="3" id="KW-0443">Lipid metabolism</keyword>
<sequence length="184" mass="21310">MIRASSAAPAYFEQFMIDEFVHQDGGVKANNPTAIALHECKRLWPDEPLQCVISLGNGRYEPNLEVYSKKTINLVDKAQKIAESATDTEDTHITLDDILPHSTYFRFNPYMSEDFPLDTIDSSKLLQLSQDAEMYLRKNEYKINKAKEQLMLPRQRYKKMTDYVKWKADTFEFGVPLMSQNVTE</sequence>
<evidence type="ECO:0000313" key="7">
    <source>
        <dbReference type="Proteomes" id="UP001217089"/>
    </source>
</evidence>
<evidence type="ECO:0000256" key="1">
    <source>
        <dbReference type="ARBA" id="ARBA00022801"/>
    </source>
</evidence>
<dbReference type="PROSITE" id="PS51635">
    <property type="entry name" value="PNPLA"/>
    <property type="match status" value="1"/>
</dbReference>
<evidence type="ECO:0000259" key="5">
    <source>
        <dbReference type="PROSITE" id="PS51635"/>
    </source>
</evidence>
<feature type="short sequence motif" description="DGA/G" evidence="4">
    <location>
        <begin position="24"/>
        <end position="26"/>
    </location>
</feature>
<dbReference type="EMBL" id="JARBDR010000918">
    <property type="protein sequence ID" value="KAJ8301953.1"/>
    <property type="molecule type" value="Genomic_DNA"/>
</dbReference>
<dbReference type="InterPro" id="IPR016035">
    <property type="entry name" value="Acyl_Trfase/lysoPLipase"/>
</dbReference>
<comment type="caution">
    <text evidence="6">The sequence shown here is derived from an EMBL/GenBank/DDBJ whole genome shotgun (WGS) entry which is preliminary data.</text>
</comment>
<reference evidence="6 7" key="1">
    <citation type="submission" date="2022-12" db="EMBL/GenBank/DDBJ databases">
        <title>Chromosome-level genome of Tegillarca granosa.</title>
        <authorList>
            <person name="Kim J."/>
        </authorList>
    </citation>
    <scope>NUCLEOTIDE SEQUENCE [LARGE SCALE GENOMIC DNA]</scope>
    <source>
        <strain evidence="6">Teg-2019</strain>
        <tissue evidence="6">Adductor muscle</tissue>
    </source>
</reference>
<organism evidence="6 7">
    <name type="scientific">Tegillarca granosa</name>
    <name type="common">Malaysian cockle</name>
    <name type="synonym">Anadara granosa</name>
    <dbReference type="NCBI Taxonomy" id="220873"/>
    <lineage>
        <taxon>Eukaryota</taxon>
        <taxon>Metazoa</taxon>
        <taxon>Spiralia</taxon>
        <taxon>Lophotrochozoa</taxon>
        <taxon>Mollusca</taxon>
        <taxon>Bivalvia</taxon>
        <taxon>Autobranchia</taxon>
        <taxon>Pteriomorphia</taxon>
        <taxon>Arcoida</taxon>
        <taxon>Arcoidea</taxon>
        <taxon>Arcidae</taxon>
        <taxon>Tegillarca</taxon>
    </lineage>
</organism>
<protein>
    <recommendedName>
        <fullName evidence="5">PNPLA domain-containing protein</fullName>
    </recommendedName>
</protein>
<dbReference type="InterPro" id="IPR002641">
    <property type="entry name" value="PNPLA_dom"/>
</dbReference>
<evidence type="ECO:0000313" key="6">
    <source>
        <dbReference type="EMBL" id="KAJ8301953.1"/>
    </source>
</evidence>
<gene>
    <name evidence="6" type="ORF">KUTeg_020940</name>
</gene>
<evidence type="ECO:0000256" key="3">
    <source>
        <dbReference type="ARBA" id="ARBA00023098"/>
    </source>
</evidence>
<keyword evidence="1" id="KW-0378">Hydrolase</keyword>
<dbReference type="PANTHER" id="PTHR24185">
    <property type="entry name" value="CALCIUM-INDEPENDENT PHOSPHOLIPASE A2-GAMMA"/>
    <property type="match status" value="1"/>
</dbReference>
<proteinExistence type="predicted"/>
<comment type="caution">
    <text evidence="4">Lacks conserved residue(s) required for the propagation of feature annotation.</text>
</comment>
<feature type="domain" description="PNPLA" evidence="5">
    <location>
        <begin position="1"/>
        <end position="37"/>
    </location>
</feature>
<dbReference type="Proteomes" id="UP001217089">
    <property type="component" value="Unassembled WGS sequence"/>
</dbReference>
<dbReference type="Gene3D" id="3.40.1090.10">
    <property type="entry name" value="Cytosolic phospholipase A2 catalytic domain"/>
    <property type="match status" value="1"/>
</dbReference>
<dbReference type="PANTHER" id="PTHR24185:SF1">
    <property type="entry name" value="CALCIUM-INDEPENDENT PHOSPHOLIPASE A2-GAMMA"/>
    <property type="match status" value="1"/>
</dbReference>
<name>A0ABQ9E9E4_TEGGR</name>
<keyword evidence="7" id="KW-1185">Reference proteome</keyword>
<evidence type="ECO:0000256" key="2">
    <source>
        <dbReference type="ARBA" id="ARBA00022963"/>
    </source>
</evidence>
<keyword evidence="2" id="KW-0442">Lipid degradation</keyword>
<accession>A0ABQ9E9E4</accession>